<name>A0A5B8W687_9SPHI</name>
<keyword evidence="1" id="KW-0732">Signal</keyword>
<feature type="signal peptide" evidence="1">
    <location>
        <begin position="1"/>
        <end position="33"/>
    </location>
</feature>
<dbReference type="Gene3D" id="2.40.50.100">
    <property type="match status" value="1"/>
</dbReference>
<evidence type="ECO:0000313" key="3">
    <source>
        <dbReference type="Proteomes" id="UP000321362"/>
    </source>
</evidence>
<dbReference type="EMBL" id="CP042437">
    <property type="protein sequence ID" value="QEC79384.1"/>
    <property type="molecule type" value="Genomic_DNA"/>
</dbReference>
<dbReference type="Gene3D" id="2.40.420.20">
    <property type="match status" value="1"/>
</dbReference>
<protein>
    <submittedName>
        <fullName evidence="2">HlyD family efflux transporter periplasmic adaptor subunit</fullName>
    </submittedName>
</protein>
<evidence type="ECO:0000256" key="1">
    <source>
        <dbReference type="SAM" id="SignalP"/>
    </source>
</evidence>
<accession>A0A5B8W687</accession>
<dbReference type="AlphaFoldDB" id="A0A5B8W687"/>
<reference evidence="2 3" key="1">
    <citation type="journal article" date="2013" name="J. Microbiol.">
        <title>Mucilaginibacter ginsenosidivorax sp. nov., with ginsenoside converting activity isolated from sediment.</title>
        <authorList>
            <person name="Kim J.K."/>
            <person name="Choi T.E."/>
            <person name="Liu Q.M."/>
            <person name="Park H.Y."/>
            <person name="Yi T.H."/>
            <person name="Yoon M.H."/>
            <person name="Kim S.C."/>
            <person name="Im W.T."/>
        </authorList>
    </citation>
    <scope>NUCLEOTIDE SEQUENCE [LARGE SCALE GENOMIC DNA]</scope>
    <source>
        <strain evidence="2 3">KHI28</strain>
    </source>
</reference>
<evidence type="ECO:0000313" key="2">
    <source>
        <dbReference type="EMBL" id="QEC79384.1"/>
    </source>
</evidence>
<feature type="chain" id="PRO_5023058443" evidence="1">
    <location>
        <begin position="34"/>
        <end position="317"/>
    </location>
</feature>
<dbReference type="OrthoDB" id="1435302at2"/>
<dbReference type="PANTHER" id="PTHR30469">
    <property type="entry name" value="MULTIDRUG RESISTANCE PROTEIN MDTA"/>
    <property type="match status" value="1"/>
</dbReference>
<dbReference type="SUPFAM" id="SSF51230">
    <property type="entry name" value="Single hybrid motif"/>
    <property type="match status" value="1"/>
</dbReference>
<dbReference type="InterPro" id="IPR011053">
    <property type="entry name" value="Single_hybrid_motif"/>
</dbReference>
<gene>
    <name evidence="2" type="ORF">FSB76_26805</name>
</gene>
<dbReference type="RefSeq" id="WP_147058928.1">
    <property type="nucleotide sequence ID" value="NZ_CP042437.1"/>
</dbReference>
<dbReference type="PANTHER" id="PTHR30469:SF15">
    <property type="entry name" value="HLYD FAMILY OF SECRETION PROTEINS"/>
    <property type="match status" value="1"/>
</dbReference>
<dbReference type="KEGG" id="mgk:FSB76_26805"/>
<proteinExistence type="predicted"/>
<organism evidence="2 3">
    <name type="scientific">Mucilaginibacter ginsenosidivorax</name>
    <dbReference type="NCBI Taxonomy" id="862126"/>
    <lineage>
        <taxon>Bacteria</taxon>
        <taxon>Pseudomonadati</taxon>
        <taxon>Bacteroidota</taxon>
        <taxon>Sphingobacteriia</taxon>
        <taxon>Sphingobacteriales</taxon>
        <taxon>Sphingobacteriaceae</taxon>
        <taxon>Mucilaginibacter</taxon>
    </lineage>
</organism>
<dbReference type="GO" id="GO:0015562">
    <property type="term" value="F:efflux transmembrane transporter activity"/>
    <property type="evidence" value="ECO:0007669"/>
    <property type="project" value="TreeGrafter"/>
</dbReference>
<dbReference type="Proteomes" id="UP000321362">
    <property type="component" value="Chromosome"/>
</dbReference>
<sequence>MKIYPTAYSRSKNILIIAAVALIYCSCKGSAPAADTGEAAGPVTETPVKVTTIDQSSLTNYIELNATSSFLQKNFVKANAIGYIQKVNAQIGHYVNKGEVLFTIKTKEAQSIGNSINILDTTFKFSGVNKIKASEHGYITQLNHQLGDYVQDGEQLAVISDRSSFVFIMQLPYELRGSVSNNQDVLLTLPDGTKLNGNVASFMPAVDTLSQTQGVVIKVNTSTQIPENLVARARIVKTAKTNTISLPNSAILSNETQTEFWVMKLINANTAVKTPVKKGIESGDRVEIISPKFSGQDKIIISGNYGLADTAKVKIVQ</sequence>
<dbReference type="GO" id="GO:1990281">
    <property type="term" value="C:efflux pump complex"/>
    <property type="evidence" value="ECO:0007669"/>
    <property type="project" value="TreeGrafter"/>
</dbReference>
<keyword evidence="3" id="KW-1185">Reference proteome</keyword>